<evidence type="ECO:0000313" key="4">
    <source>
        <dbReference type="EMBL" id="PVH29771.1"/>
    </source>
</evidence>
<dbReference type="GO" id="GO:0016462">
    <property type="term" value="F:pyrophosphatase activity"/>
    <property type="evidence" value="ECO:0007669"/>
    <property type="project" value="TreeGrafter"/>
</dbReference>
<gene>
    <name evidence="4" type="ORF">DDE20_06600</name>
</gene>
<dbReference type="RefSeq" id="WP_116557659.1">
    <property type="nucleotide sequence ID" value="NZ_QDKM01000002.1"/>
</dbReference>
<proteinExistence type="predicted"/>
<accession>A0A2T8HWF7</accession>
<name>A0A2T8HWF7_9RHOB</name>
<feature type="domain" description="Exopolyphosphatase C-terminal" evidence="3">
    <location>
        <begin position="394"/>
        <end position="535"/>
    </location>
</feature>
<evidence type="ECO:0000259" key="3">
    <source>
        <dbReference type="Pfam" id="PF21697"/>
    </source>
</evidence>
<dbReference type="PANTHER" id="PTHR30005">
    <property type="entry name" value="EXOPOLYPHOSPHATASE"/>
    <property type="match status" value="1"/>
</dbReference>
<feature type="domain" description="Ppx/GppA phosphatase N-terminal" evidence="2">
    <location>
        <begin position="82"/>
        <end position="350"/>
    </location>
</feature>
<dbReference type="Gene3D" id="1.10.3210.10">
    <property type="entry name" value="Hypothetical protein af1432"/>
    <property type="match status" value="1"/>
</dbReference>
<dbReference type="SUPFAM" id="SSF53067">
    <property type="entry name" value="Actin-like ATPase domain"/>
    <property type="match status" value="2"/>
</dbReference>
<evidence type="ECO:0000256" key="1">
    <source>
        <dbReference type="SAM" id="MobiDB-lite"/>
    </source>
</evidence>
<dbReference type="InterPro" id="IPR003695">
    <property type="entry name" value="Ppx_GppA_N"/>
</dbReference>
<dbReference type="Pfam" id="PF21697">
    <property type="entry name" value="Ppx_C"/>
    <property type="match status" value="1"/>
</dbReference>
<comment type="caution">
    <text evidence="4">The sequence shown here is derived from an EMBL/GenBank/DDBJ whole genome shotgun (WGS) entry which is preliminary data.</text>
</comment>
<dbReference type="Gene3D" id="3.30.420.40">
    <property type="match status" value="1"/>
</dbReference>
<dbReference type="PANTHER" id="PTHR30005:SF0">
    <property type="entry name" value="RETROGRADE REGULATION PROTEIN 2"/>
    <property type="match status" value="1"/>
</dbReference>
<dbReference type="CDD" id="cd24052">
    <property type="entry name" value="ASKHA_NBD_HpPPX-GppA-like"/>
    <property type="match status" value="1"/>
</dbReference>
<protein>
    <submittedName>
        <fullName evidence="4">Exopolyphosphatase</fullName>
    </submittedName>
</protein>
<feature type="region of interest" description="Disordered" evidence="1">
    <location>
        <begin position="1"/>
        <end position="41"/>
    </location>
</feature>
<dbReference type="SUPFAM" id="SSF109604">
    <property type="entry name" value="HD-domain/PDEase-like"/>
    <property type="match status" value="1"/>
</dbReference>
<dbReference type="AlphaFoldDB" id="A0A2T8HWF7"/>
<dbReference type="InterPro" id="IPR048951">
    <property type="entry name" value="Ppx_C"/>
</dbReference>
<dbReference type="Proteomes" id="UP000245911">
    <property type="component" value="Unassembled WGS sequence"/>
</dbReference>
<evidence type="ECO:0000259" key="2">
    <source>
        <dbReference type="Pfam" id="PF02541"/>
    </source>
</evidence>
<dbReference type="Pfam" id="PF02541">
    <property type="entry name" value="Ppx-GppA"/>
    <property type="match status" value="1"/>
</dbReference>
<keyword evidence="5" id="KW-1185">Reference proteome</keyword>
<reference evidence="4 5" key="1">
    <citation type="submission" date="2018-04" db="EMBL/GenBank/DDBJ databases">
        <title>Pararhodobacter oceanense sp. nov., isolated from marine intertidal sediment.</title>
        <authorList>
            <person name="Wang X.-L."/>
            <person name="Du Z.-J."/>
        </authorList>
    </citation>
    <scope>NUCLEOTIDE SEQUENCE [LARGE SCALE GENOMIC DNA]</scope>
    <source>
        <strain evidence="4 5">AM505</strain>
    </source>
</reference>
<dbReference type="InterPro" id="IPR043129">
    <property type="entry name" value="ATPase_NBD"/>
</dbReference>
<dbReference type="Gene3D" id="3.30.420.150">
    <property type="entry name" value="Exopolyphosphatase. Domain 2"/>
    <property type="match status" value="1"/>
</dbReference>
<dbReference type="OrthoDB" id="3698573at2"/>
<organism evidence="4 5">
    <name type="scientific">Pararhodobacter oceanensis</name>
    <dbReference type="NCBI Taxonomy" id="2172121"/>
    <lineage>
        <taxon>Bacteria</taxon>
        <taxon>Pseudomonadati</taxon>
        <taxon>Pseudomonadota</taxon>
        <taxon>Alphaproteobacteria</taxon>
        <taxon>Rhodobacterales</taxon>
        <taxon>Paracoccaceae</taxon>
        <taxon>Pararhodobacter</taxon>
    </lineage>
</organism>
<dbReference type="InterPro" id="IPR050273">
    <property type="entry name" value="GppA/Ppx_hydrolase"/>
</dbReference>
<sequence>MTQAPKADSAALSTDTANADGTADSGAETGTAAPPRPTPIRGYFERPLFDAEAIRGLQRVGVIDVGSNSVRMVVFDGAARSPAYFYNEKLLCGLGRGLAETGLLNPEGRVRALNAINRFSILAEEMDLTSLTMVATAAVREATDGEAFKTEVEMATGIEMRIIDGEEEARLSAQGVLLGWPGARGLVCDIGGSSMELGEVADNTVGRRATSPLGPFRLQQIKGGKKGLKNHIRETLTELRDKVGGDHKALYLVGGSWRALARLDMERRGYPLTVLHEYEMTPKSIRKTIDWLQDQDLSKLRNRTGTSAERMSLVPLATVVLRQLLHVFRPKRVYVSSYGIREGILFEQMPDDLRACDPLIEASRHLEEASARTPGFGRKLFDFLMPLYRNAPPDRMRLIRAACLLHDVNWRAHPDYRSESCFDTATRANLGGMDHKSRVYLGLALMNRYKNPGSNSRLTPLLSLLDPEDIRHANMLGRAMRFGAMLSVKGPNAAAEMRYYPKKEVLELILDPDRQALFGEVAQQRFSALAKSLGVSTKLRVARTAKLEVAKAELANGEAAKAETSS</sequence>
<evidence type="ECO:0000313" key="5">
    <source>
        <dbReference type="Proteomes" id="UP000245911"/>
    </source>
</evidence>
<dbReference type="EMBL" id="QDKM01000002">
    <property type="protein sequence ID" value="PVH29771.1"/>
    <property type="molecule type" value="Genomic_DNA"/>
</dbReference>